<evidence type="ECO:0000313" key="1">
    <source>
        <dbReference type="EMBL" id="KAK4326074.1"/>
    </source>
</evidence>
<comment type="caution">
    <text evidence="1">The sequence shown here is derived from an EMBL/GenBank/DDBJ whole genome shotgun (WGS) entry which is preliminary data.</text>
</comment>
<reference evidence="1" key="1">
    <citation type="submission" date="2023-11" db="EMBL/GenBank/DDBJ databases">
        <title>Genome assemblies of two species of porcelain crab, Petrolisthes cinctipes and Petrolisthes manimaculis (Anomura: Porcellanidae).</title>
        <authorList>
            <person name="Angst P."/>
        </authorList>
    </citation>
    <scope>NUCLEOTIDE SEQUENCE</scope>
    <source>
        <strain evidence="1">PB745_02</strain>
        <tissue evidence="1">Gill</tissue>
    </source>
</reference>
<name>A0AAE1UQ24_9EUCA</name>
<dbReference type="Proteomes" id="UP001292094">
    <property type="component" value="Unassembled WGS sequence"/>
</dbReference>
<evidence type="ECO:0000313" key="2">
    <source>
        <dbReference type="Proteomes" id="UP001292094"/>
    </source>
</evidence>
<proteinExistence type="predicted"/>
<dbReference type="EMBL" id="JAWZYT010000247">
    <property type="protein sequence ID" value="KAK4326074.1"/>
    <property type="molecule type" value="Genomic_DNA"/>
</dbReference>
<dbReference type="AlphaFoldDB" id="A0AAE1UQ24"/>
<keyword evidence="2" id="KW-1185">Reference proteome</keyword>
<dbReference type="PANTHER" id="PTHR34239:SF2">
    <property type="entry name" value="TRANSPOSABLE ELEMENT P TRANSPOSASE_THAP9 CONSERVED DOMAIN-CONTAINING PROTEIN"/>
    <property type="match status" value="1"/>
</dbReference>
<dbReference type="PANTHER" id="PTHR34239">
    <property type="entry name" value="APPLE DOMAIN-CONTAINING PROTEIN"/>
    <property type="match status" value="1"/>
</dbReference>
<protein>
    <submittedName>
        <fullName evidence="1">Uncharacterized protein</fullName>
    </submittedName>
</protein>
<organism evidence="1 2">
    <name type="scientific">Petrolisthes manimaculis</name>
    <dbReference type="NCBI Taxonomy" id="1843537"/>
    <lineage>
        <taxon>Eukaryota</taxon>
        <taxon>Metazoa</taxon>
        <taxon>Ecdysozoa</taxon>
        <taxon>Arthropoda</taxon>
        <taxon>Crustacea</taxon>
        <taxon>Multicrustacea</taxon>
        <taxon>Malacostraca</taxon>
        <taxon>Eumalacostraca</taxon>
        <taxon>Eucarida</taxon>
        <taxon>Decapoda</taxon>
        <taxon>Pleocyemata</taxon>
        <taxon>Anomura</taxon>
        <taxon>Galatheoidea</taxon>
        <taxon>Porcellanidae</taxon>
        <taxon>Petrolisthes</taxon>
    </lineage>
</organism>
<sequence length="154" mass="16996">MKVLDELSGHFHGEKEKGEPLTDRLASILNSSLRWRPTSEGVKMTSSKINLPSIVPNLTVPTTNTTITKAMSVGGKLIDARLFHTNGLISKALIPVAECISDIGEKKGKTINCFLEGLNNSLRLLTSVVNYINHLWKEVARIHVHDRAGMRGRK</sequence>
<gene>
    <name evidence="1" type="ORF">Pmani_003371</name>
</gene>
<accession>A0AAE1UQ24</accession>